<protein>
    <submittedName>
        <fullName evidence="1">Uncharacterized protein</fullName>
    </submittedName>
</protein>
<accession>A0A5Q3CYF0</accession>
<dbReference type="Proteomes" id="UP000760494">
    <property type="component" value="Unassembled WGS sequence"/>
</dbReference>
<gene>
    <name evidence="1" type="ORF">C2S_6918</name>
</gene>
<comment type="caution">
    <text evidence="1">The sequence shown here is derived from an EMBL/GenBank/DDBJ whole genome shotgun (WGS) entry which is preliminary data.</text>
</comment>
<organism evidence="1 2">
    <name type="scientific">Fusarium fujikuroi</name>
    <name type="common">Bakanae and foot rot disease fungus</name>
    <name type="synonym">Gibberella fujikuroi</name>
    <dbReference type="NCBI Taxonomy" id="5127"/>
    <lineage>
        <taxon>Eukaryota</taxon>
        <taxon>Fungi</taxon>
        <taxon>Dikarya</taxon>
        <taxon>Ascomycota</taxon>
        <taxon>Pezizomycotina</taxon>
        <taxon>Sordariomycetes</taxon>
        <taxon>Hypocreomycetidae</taxon>
        <taxon>Hypocreales</taxon>
        <taxon>Nectriaceae</taxon>
        <taxon>Fusarium</taxon>
        <taxon>Fusarium fujikuroi species complex</taxon>
    </lineage>
</organism>
<dbReference type="EMBL" id="CABFJX010000212">
    <property type="protein sequence ID" value="VTT67461.1"/>
    <property type="molecule type" value="Genomic_DNA"/>
</dbReference>
<evidence type="ECO:0000313" key="2">
    <source>
        <dbReference type="Proteomes" id="UP000760494"/>
    </source>
</evidence>
<reference evidence="1" key="1">
    <citation type="submission" date="2019-05" db="EMBL/GenBank/DDBJ databases">
        <authorList>
            <person name="Piombo E."/>
        </authorList>
    </citation>
    <scope>NUCLEOTIDE SEQUENCE</scope>
    <source>
        <strain evidence="1">C2S</strain>
    </source>
</reference>
<proteinExistence type="predicted"/>
<dbReference type="AlphaFoldDB" id="A0A5Q3CYF0"/>
<evidence type="ECO:0000313" key="1">
    <source>
        <dbReference type="EMBL" id="VTT67461.1"/>
    </source>
</evidence>
<sequence length="166" mass="19517">MLYGTSLTLDEIIDSTWHARFLYPEGPCHRSHIAQHRQQGKSPVRHLEIHPTQLPSDRLQQRFPHPGRDQASDHRYAPRLASYMCLKPLRQPERFHQYILLALRSCSINHLRPFTTRSCFCYLPVHAIVAEMLHQHDTARLSYDILFTLEHWDTDLRSISLNTSKL</sequence>
<name>A0A5Q3CYF0_FUSFU</name>